<dbReference type="AlphaFoldDB" id="A0A1X7TJL9"/>
<feature type="compositionally biased region" description="Acidic residues" evidence="2">
    <location>
        <begin position="180"/>
        <end position="192"/>
    </location>
</feature>
<feature type="region of interest" description="Disordered" evidence="2">
    <location>
        <begin position="177"/>
        <end position="206"/>
    </location>
</feature>
<dbReference type="InParanoid" id="A0A1X7TJL9"/>
<organism evidence="3">
    <name type="scientific">Amphimedon queenslandica</name>
    <name type="common">Sponge</name>
    <dbReference type="NCBI Taxonomy" id="400682"/>
    <lineage>
        <taxon>Eukaryota</taxon>
        <taxon>Metazoa</taxon>
        <taxon>Porifera</taxon>
        <taxon>Demospongiae</taxon>
        <taxon>Heteroscleromorpha</taxon>
        <taxon>Haplosclerida</taxon>
        <taxon>Niphatidae</taxon>
        <taxon>Amphimedon</taxon>
    </lineage>
</organism>
<reference evidence="3" key="1">
    <citation type="submission" date="2017-05" db="UniProtKB">
        <authorList>
            <consortium name="EnsemblMetazoa"/>
        </authorList>
    </citation>
    <scope>IDENTIFICATION</scope>
</reference>
<dbReference type="EnsemblMetazoa" id="Aqu2.1.15024_001">
    <property type="protein sequence ID" value="Aqu2.1.15024_001"/>
    <property type="gene ID" value="Aqu2.1.15024"/>
</dbReference>
<name>A0A1X7TJL9_AMPQE</name>
<sequence>MPQIKCNTCGQLEGKSEWFKITQSIDKCKSCRKQDADAEKDKALELQQQQLASAERKFDKELDYKKWEFEQTKKKDEEKAKSDEERELKQAKAQLDMLERQQKTAELHYQAVKLKANAAEKLGMAELERVKELKVMENRRLETFQNMEGDKNIDKMEAILLPASLLMPHSAIFADSLAIDNDEHEENNDENVSENLEAETSTVNSS</sequence>
<accession>A0A1X7TJL9</accession>
<protein>
    <submittedName>
        <fullName evidence="3">Uncharacterized protein</fullName>
    </submittedName>
</protein>
<proteinExistence type="predicted"/>
<evidence type="ECO:0000256" key="2">
    <source>
        <dbReference type="SAM" id="MobiDB-lite"/>
    </source>
</evidence>
<keyword evidence="1" id="KW-0175">Coiled coil</keyword>
<feature type="coiled-coil region" evidence="1">
    <location>
        <begin position="74"/>
        <end position="108"/>
    </location>
</feature>
<evidence type="ECO:0000313" key="3">
    <source>
        <dbReference type="EnsemblMetazoa" id="Aqu2.1.15024_001"/>
    </source>
</evidence>
<evidence type="ECO:0000256" key="1">
    <source>
        <dbReference type="SAM" id="Coils"/>
    </source>
</evidence>